<reference evidence="12" key="1">
    <citation type="submission" date="2021-02" db="EMBL/GenBank/DDBJ databases">
        <authorList>
            <person name="Cremers G."/>
            <person name="Picone N."/>
        </authorList>
    </citation>
    <scope>NUCLEOTIDE SEQUENCE</scope>
    <source>
        <strain evidence="12">PQ17</strain>
    </source>
</reference>
<gene>
    <name evidence="10 12" type="primary">purH</name>
    <name evidence="12" type="ORF">MPNT_170028</name>
</gene>
<comment type="catalytic activity">
    <reaction evidence="9 10">
        <text>IMP + H2O = 5-formamido-1-(5-phospho-D-ribosyl)imidazole-4-carboxamide</text>
        <dbReference type="Rhea" id="RHEA:18445"/>
        <dbReference type="ChEBI" id="CHEBI:15377"/>
        <dbReference type="ChEBI" id="CHEBI:58053"/>
        <dbReference type="ChEBI" id="CHEBI:58467"/>
        <dbReference type="EC" id="3.5.4.10"/>
    </reaction>
</comment>
<dbReference type="GO" id="GO:0005829">
    <property type="term" value="C:cytosol"/>
    <property type="evidence" value="ECO:0007669"/>
    <property type="project" value="TreeGrafter"/>
</dbReference>
<comment type="domain">
    <text evidence="10">The IMP cyclohydrolase activity resides in the N-terminal region.</text>
</comment>
<dbReference type="InterPro" id="IPR016193">
    <property type="entry name" value="Cytidine_deaminase-like"/>
</dbReference>
<dbReference type="EC" id="2.1.2.3" evidence="10"/>
<evidence type="ECO:0000256" key="4">
    <source>
        <dbReference type="ARBA" id="ARBA00022679"/>
    </source>
</evidence>
<name>A0A8J2BSA7_9BACT</name>
<dbReference type="CDD" id="cd01421">
    <property type="entry name" value="IMPCH"/>
    <property type="match status" value="1"/>
</dbReference>
<dbReference type="PANTHER" id="PTHR11692">
    <property type="entry name" value="BIFUNCTIONAL PURINE BIOSYNTHESIS PROTEIN PURH"/>
    <property type="match status" value="1"/>
</dbReference>
<comment type="pathway">
    <text evidence="1 10">Purine metabolism; IMP biosynthesis via de novo pathway; IMP from 5-formamido-1-(5-phospho-D-ribosyl)imidazole-4-carboxamide: step 1/1.</text>
</comment>
<protein>
    <recommendedName>
        <fullName evidence="10">Bifunctional purine biosynthesis protein PurH</fullName>
    </recommendedName>
    <domain>
        <recommendedName>
            <fullName evidence="10">Phosphoribosylaminoimidazolecarboxamide formyltransferase</fullName>
            <ecNumber evidence="10">2.1.2.3</ecNumber>
        </recommendedName>
        <alternativeName>
            <fullName evidence="10">AICAR transformylase</fullName>
        </alternativeName>
    </domain>
    <domain>
        <recommendedName>
            <fullName evidence="10">IMP cyclohydrolase</fullName>
            <ecNumber evidence="10">3.5.4.10</ecNumber>
        </recommendedName>
        <alternativeName>
            <fullName evidence="10">ATIC</fullName>
        </alternativeName>
        <alternativeName>
            <fullName evidence="10">IMP synthase</fullName>
        </alternativeName>
        <alternativeName>
            <fullName evidence="10">Inosinicase</fullName>
        </alternativeName>
    </domain>
</protein>
<dbReference type="EC" id="3.5.4.10" evidence="10"/>
<keyword evidence="13" id="KW-1185">Reference proteome</keyword>
<evidence type="ECO:0000256" key="6">
    <source>
        <dbReference type="ARBA" id="ARBA00022801"/>
    </source>
</evidence>
<dbReference type="FunFam" id="3.40.140.20:FF:000001">
    <property type="entry name" value="Bifunctional purine biosynthesis protein PurH"/>
    <property type="match status" value="1"/>
</dbReference>
<dbReference type="Proteomes" id="UP000663859">
    <property type="component" value="Unassembled WGS sequence"/>
</dbReference>
<dbReference type="Pfam" id="PF01808">
    <property type="entry name" value="AICARFT_IMPCHas"/>
    <property type="match status" value="1"/>
</dbReference>
<dbReference type="GO" id="GO:0006189">
    <property type="term" value="P:'de novo' IMP biosynthetic process"/>
    <property type="evidence" value="ECO:0007669"/>
    <property type="project" value="UniProtKB-UniRule"/>
</dbReference>
<proteinExistence type="inferred from homology"/>
<comment type="pathway">
    <text evidence="2 10">Purine metabolism; IMP biosynthesis via de novo pathway; 5-formamido-1-(5-phospho-D-ribosyl)imidazole-4-carboxamide from 5-amino-1-(5-phospho-D-ribosyl)imidazole-4-carboxamide (10-formyl THF route): step 1/1.</text>
</comment>
<dbReference type="NCBIfam" id="NF002049">
    <property type="entry name" value="PRK00881.1"/>
    <property type="match status" value="1"/>
</dbReference>
<organism evidence="12 13">
    <name type="scientific">Candidatus Methylacidithermus pantelleriae</name>
    <dbReference type="NCBI Taxonomy" id="2744239"/>
    <lineage>
        <taxon>Bacteria</taxon>
        <taxon>Pseudomonadati</taxon>
        <taxon>Verrucomicrobiota</taxon>
        <taxon>Methylacidiphilae</taxon>
        <taxon>Methylacidiphilales</taxon>
        <taxon>Methylacidiphilaceae</taxon>
        <taxon>Candidatus Methylacidithermus</taxon>
    </lineage>
</organism>
<dbReference type="HAMAP" id="MF_00139">
    <property type="entry name" value="PurH"/>
    <property type="match status" value="1"/>
</dbReference>
<dbReference type="InterPro" id="IPR024051">
    <property type="entry name" value="AICAR_Tfase_dup_dom_sf"/>
</dbReference>
<dbReference type="Gene3D" id="3.40.50.1380">
    <property type="entry name" value="Methylglyoxal synthase-like domain"/>
    <property type="match status" value="1"/>
</dbReference>
<dbReference type="SMART" id="SM00798">
    <property type="entry name" value="AICARFT_IMPCHas"/>
    <property type="match status" value="1"/>
</dbReference>
<dbReference type="PROSITE" id="PS51855">
    <property type="entry name" value="MGS"/>
    <property type="match status" value="1"/>
</dbReference>
<dbReference type="InterPro" id="IPR011607">
    <property type="entry name" value="MGS-like_dom"/>
</dbReference>
<keyword evidence="7 10" id="KW-0511">Multifunctional enzyme</keyword>
<dbReference type="EMBL" id="CAJNOB010000009">
    <property type="protein sequence ID" value="CAF0694667.1"/>
    <property type="molecule type" value="Genomic_DNA"/>
</dbReference>
<keyword evidence="4 10" id="KW-0808">Transferase</keyword>
<comment type="catalytic activity">
    <reaction evidence="8 10">
        <text>(6R)-10-formyltetrahydrofolate + 5-amino-1-(5-phospho-beta-D-ribosyl)imidazole-4-carboxamide = 5-formamido-1-(5-phospho-D-ribosyl)imidazole-4-carboxamide + (6S)-5,6,7,8-tetrahydrofolate</text>
        <dbReference type="Rhea" id="RHEA:22192"/>
        <dbReference type="ChEBI" id="CHEBI:57453"/>
        <dbReference type="ChEBI" id="CHEBI:58467"/>
        <dbReference type="ChEBI" id="CHEBI:58475"/>
        <dbReference type="ChEBI" id="CHEBI:195366"/>
        <dbReference type="EC" id="2.1.2.3"/>
    </reaction>
</comment>
<dbReference type="RefSeq" id="WP_174583030.1">
    <property type="nucleotide sequence ID" value="NZ_CAJNOB010000009.1"/>
</dbReference>
<evidence type="ECO:0000256" key="8">
    <source>
        <dbReference type="ARBA" id="ARBA00050488"/>
    </source>
</evidence>
<dbReference type="SMART" id="SM00851">
    <property type="entry name" value="MGS"/>
    <property type="match status" value="1"/>
</dbReference>
<evidence type="ECO:0000313" key="12">
    <source>
        <dbReference type="EMBL" id="CAF0694667.1"/>
    </source>
</evidence>
<dbReference type="GO" id="GO:0003937">
    <property type="term" value="F:IMP cyclohydrolase activity"/>
    <property type="evidence" value="ECO:0007669"/>
    <property type="project" value="UniProtKB-UniRule"/>
</dbReference>
<evidence type="ECO:0000256" key="2">
    <source>
        <dbReference type="ARBA" id="ARBA00004954"/>
    </source>
</evidence>
<keyword evidence="5 10" id="KW-0658">Purine biosynthesis</keyword>
<evidence type="ECO:0000256" key="9">
    <source>
        <dbReference type="ARBA" id="ARBA00050687"/>
    </source>
</evidence>
<evidence type="ECO:0000256" key="10">
    <source>
        <dbReference type="HAMAP-Rule" id="MF_00139"/>
    </source>
</evidence>
<dbReference type="InterPro" id="IPR036914">
    <property type="entry name" value="MGS-like_dom_sf"/>
</dbReference>
<dbReference type="Pfam" id="PF02142">
    <property type="entry name" value="MGS"/>
    <property type="match status" value="1"/>
</dbReference>
<comment type="caution">
    <text evidence="12">The sequence shown here is derived from an EMBL/GenBank/DDBJ whole genome shotgun (WGS) entry which is preliminary data.</text>
</comment>
<dbReference type="PANTHER" id="PTHR11692:SF0">
    <property type="entry name" value="BIFUNCTIONAL PURINE BIOSYNTHESIS PROTEIN ATIC"/>
    <property type="match status" value="1"/>
</dbReference>
<dbReference type="SUPFAM" id="SSF52335">
    <property type="entry name" value="Methylglyoxal synthase-like"/>
    <property type="match status" value="1"/>
</dbReference>
<dbReference type="FunFam" id="3.40.50.1380:FF:000001">
    <property type="entry name" value="Bifunctional purine biosynthesis protein PurH"/>
    <property type="match status" value="1"/>
</dbReference>
<dbReference type="UniPathway" id="UPA00074">
    <property type="reaction ID" value="UER00133"/>
</dbReference>
<dbReference type="SUPFAM" id="SSF53927">
    <property type="entry name" value="Cytidine deaminase-like"/>
    <property type="match status" value="1"/>
</dbReference>
<dbReference type="AlphaFoldDB" id="A0A8J2BSA7"/>
<dbReference type="InterPro" id="IPR002695">
    <property type="entry name" value="PurH-like"/>
</dbReference>
<dbReference type="PIRSF" id="PIRSF000414">
    <property type="entry name" value="AICARFT_IMPCHas"/>
    <property type="match status" value="1"/>
</dbReference>
<dbReference type="NCBIfam" id="TIGR00355">
    <property type="entry name" value="purH"/>
    <property type="match status" value="1"/>
</dbReference>
<dbReference type="GO" id="GO:0004643">
    <property type="term" value="F:phosphoribosylaminoimidazolecarboxamide formyltransferase activity"/>
    <property type="evidence" value="ECO:0007669"/>
    <property type="project" value="UniProtKB-UniRule"/>
</dbReference>
<feature type="domain" description="MGS-like" evidence="11">
    <location>
        <begin position="1"/>
        <end position="144"/>
    </location>
</feature>
<evidence type="ECO:0000259" key="11">
    <source>
        <dbReference type="PROSITE" id="PS51855"/>
    </source>
</evidence>
<comment type="similarity">
    <text evidence="3 10">Belongs to the PurH family.</text>
</comment>
<accession>A0A8J2BSA7</accession>
<dbReference type="Gene3D" id="3.40.140.20">
    <property type="match status" value="2"/>
</dbReference>
<evidence type="ECO:0000256" key="3">
    <source>
        <dbReference type="ARBA" id="ARBA00007667"/>
    </source>
</evidence>
<sequence>MAWALFSAWEKTGLVELARVFHQAGIGLVATEGTANLLRNAHLPVREVSEWTGLPELFGGRLKSLHPKIHGGLLLPRGRAQDEMQAQAHGIEPIDYVVVRFYPFEEKARDGSLRLEQVIEYMDIGGPALVRSAAKNFRWVTVLVDPDDYRSVMDQVATMGATNLELRQRLAAKALALTSYYDAKISQYLREHSFRKEGPLWQKWALPLNKAQELRYGENPHQRAALYGDFWLHFQQLHGRELSYNNILDASSGIQLVQEFGSVPAIVIVKHTNPCGVGTGTTLVEAWEKAARTDPQALYGGVIISNQPVDGSLARILAPVFHELLVAPGFSPEALEILRRKKNLRLLLNQWSPPDTVSLEVRSAIANSYLVQESDSVTPKEEEFEVVSERSPSPEELQALRFAWKVVKHVKSNAIVFATSDRTLGIGAGQMARIDAVRIAAWKAREAGLSLEGSVVASDGFFPFPDGVIAAAEAGATAIVQPGGSIRDPDVLAAANARGLAMVFTRKRYFRH</sequence>
<evidence type="ECO:0000313" key="13">
    <source>
        <dbReference type="Proteomes" id="UP000663859"/>
    </source>
</evidence>
<evidence type="ECO:0000256" key="1">
    <source>
        <dbReference type="ARBA" id="ARBA00004844"/>
    </source>
</evidence>
<evidence type="ECO:0000256" key="7">
    <source>
        <dbReference type="ARBA" id="ARBA00023268"/>
    </source>
</evidence>
<keyword evidence="6 10" id="KW-0378">Hydrolase</keyword>
<evidence type="ECO:0000256" key="5">
    <source>
        <dbReference type="ARBA" id="ARBA00022755"/>
    </source>
</evidence>